<keyword evidence="4 8" id="KW-0812">Transmembrane</keyword>
<evidence type="ECO:0000313" key="13">
    <source>
        <dbReference type="Proteomes" id="UP001055048"/>
    </source>
</evidence>
<comment type="subcellular location">
    <subcellularLocation>
        <location evidence="1 8">Cell outer membrane</location>
        <topology evidence="1 8">Multi-pass membrane protein</topology>
    </subcellularLocation>
</comment>
<evidence type="ECO:0000256" key="7">
    <source>
        <dbReference type="ARBA" id="ARBA00023237"/>
    </source>
</evidence>
<evidence type="ECO:0000256" key="5">
    <source>
        <dbReference type="ARBA" id="ARBA00023077"/>
    </source>
</evidence>
<feature type="domain" description="TonB-dependent receptor plug" evidence="11">
    <location>
        <begin position="111"/>
        <end position="216"/>
    </location>
</feature>
<keyword evidence="7 8" id="KW-0998">Cell outer membrane</keyword>
<dbReference type="Pfam" id="PF07715">
    <property type="entry name" value="Plug"/>
    <property type="match status" value="1"/>
</dbReference>
<name>A0AA37JPF6_BACUN</name>
<dbReference type="InterPro" id="IPR000531">
    <property type="entry name" value="Beta-barrel_TonB"/>
</dbReference>
<evidence type="ECO:0000256" key="8">
    <source>
        <dbReference type="PROSITE-ProRule" id="PRU01360"/>
    </source>
</evidence>
<keyword evidence="5 9" id="KW-0798">TonB box</keyword>
<dbReference type="NCBIfam" id="TIGR04056">
    <property type="entry name" value="OMP_RagA_SusC"/>
    <property type="match status" value="1"/>
</dbReference>
<keyword evidence="3 8" id="KW-1134">Transmembrane beta strand</keyword>
<evidence type="ECO:0000256" key="9">
    <source>
        <dbReference type="RuleBase" id="RU003357"/>
    </source>
</evidence>
<dbReference type="PROSITE" id="PS52016">
    <property type="entry name" value="TONB_DEPENDENT_REC_3"/>
    <property type="match status" value="1"/>
</dbReference>
<proteinExistence type="inferred from homology"/>
<dbReference type="FunFam" id="2.60.40.1120:FF:000003">
    <property type="entry name" value="Outer membrane protein Omp121"/>
    <property type="match status" value="1"/>
</dbReference>
<dbReference type="InterPro" id="IPR023997">
    <property type="entry name" value="TonB-dep_OMP_SusC/RagA_CS"/>
</dbReference>
<evidence type="ECO:0000256" key="6">
    <source>
        <dbReference type="ARBA" id="ARBA00023136"/>
    </source>
</evidence>
<organism evidence="12 13">
    <name type="scientific">Bacteroides uniformis</name>
    <dbReference type="NCBI Taxonomy" id="820"/>
    <lineage>
        <taxon>Bacteria</taxon>
        <taxon>Pseudomonadati</taxon>
        <taxon>Bacteroidota</taxon>
        <taxon>Bacteroidia</taxon>
        <taxon>Bacteroidales</taxon>
        <taxon>Bacteroidaceae</taxon>
        <taxon>Bacteroides</taxon>
    </lineage>
</organism>
<dbReference type="EMBL" id="BQNL01000001">
    <property type="protein sequence ID" value="GKH12213.1"/>
    <property type="molecule type" value="Genomic_DNA"/>
</dbReference>
<dbReference type="InterPro" id="IPR039426">
    <property type="entry name" value="TonB-dep_rcpt-like"/>
</dbReference>
<reference evidence="12" key="1">
    <citation type="submission" date="2022-01" db="EMBL/GenBank/DDBJ databases">
        <title>Novel bile acid biosynthetic pathways are enriched in the microbiome of centenarians.</title>
        <authorList>
            <person name="Sato Y."/>
            <person name="Atarashi K."/>
            <person name="Plichta R.D."/>
            <person name="Arai Y."/>
            <person name="Sasajima S."/>
            <person name="Kearney M.S."/>
            <person name="Suda W."/>
            <person name="Takeshita K."/>
            <person name="Sasaki T."/>
            <person name="Okamoto S."/>
            <person name="Skelly N.A."/>
            <person name="Okamura Y."/>
            <person name="Vlamakis H."/>
            <person name="Li Y."/>
            <person name="Tanoue T."/>
            <person name="Takei H."/>
            <person name="Nittono H."/>
            <person name="Narushima S."/>
            <person name="Irie J."/>
            <person name="Itoh H."/>
            <person name="Moriya K."/>
            <person name="Sugiura Y."/>
            <person name="Suematsu M."/>
            <person name="Moritoki N."/>
            <person name="Shibata S."/>
            <person name="Littman R.D."/>
            <person name="Fischbach A.M."/>
            <person name="Uwamino Y."/>
            <person name="Inoue T."/>
            <person name="Honda A."/>
            <person name="Hattori M."/>
            <person name="Murai T."/>
            <person name="Xavier J.R."/>
            <person name="Hirose N."/>
            <person name="Honda K."/>
        </authorList>
    </citation>
    <scope>NUCLEOTIDE SEQUENCE</scope>
    <source>
        <strain evidence="12">CE91-St12</strain>
    </source>
</reference>
<feature type="domain" description="TonB-dependent receptor-like beta-barrel" evidence="10">
    <location>
        <begin position="447"/>
        <end position="845"/>
    </location>
</feature>
<evidence type="ECO:0000256" key="2">
    <source>
        <dbReference type="ARBA" id="ARBA00022448"/>
    </source>
</evidence>
<gene>
    <name evidence="12" type="ORF">CE91St12_04230</name>
</gene>
<dbReference type="AlphaFoldDB" id="A0AA37JPF6"/>
<evidence type="ECO:0000256" key="3">
    <source>
        <dbReference type="ARBA" id="ARBA00022452"/>
    </source>
</evidence>
<keyword evidence="2 8" id="KW-0813">Transport</keyword>
<dbReference type="Gene3D" id="2.170.130.10">
    <property type="entry name" value="TonB-dependent receptor, plug domain"/>
    <property type="match status" value="1"/>
</dbReference>
<sequence>MATQANPDNSFSITEQLQTINVTGLVVDAAGEPVIGASVVEKGTTNGNITNVDGKFTLTVKTGAILQISYVGYQTQEIKATKMMKIVLKEDSELLSEVVVVGYGAQKRENLTGSVASVDVNKTLEGRQIPDVGRGLQGTTPGLSVVIPSGEIGSDPTMKIRGQIGSIDGASTPLILLDNVEIPSIQMVNPDDIESISVLKDAASASIYGAKGAFGVVLITSKKGAKSEKVDVSYSGNFSWQNISKKMEMAGVDGIQYRIDALRRSGGTIAGAFWYVNETSLERAREWEKTWGGKIGKNDPFVFGRDWYVDASNRKFSMRTFDPYDYMIREWTPSQTHNISVSGKSGKTTYNASLGYLDQNGLMKLAKHDDFRRWNGAVRISTEINKYITFRAGANYSKRNKRYAYATNSTTADPWLYLYRWDSTYPMGYDEHGNELRSPASEIHQANTANIENNYLSFNTGATINLTKDWKIEIDYTYAGEDQIWKKNGTKFTAADTWSAPVKRLDENGQQIYVNNQGNVVPAGSEGAIAAYDLLYHQYTTDGANPDHIRREVKNAKRHTLNITTDYNWQINDDNNLKVLIGMNRTDWESEDNWSQITNLTDIISPSWDKTIGTQTSSGNLYWDGQLGFFGRINYNLMDKYLLEANVRYDGSSKFPSNLQWRTFPSFSAGWRIGEEAFMQWAKPALSSLKLRGSWGMIGDQTVPNTLYVPTISQGNTNTYAWLDADGNKLIMTGTPAAIDANITWQDIYTLDFGVDARFFNGELGVTFDWFQRDTKNMIVPGAGVAPTFGAGAPKGNFGSLRTKGWELSIDYNHRFNNGLSVNAMFTLSDALTEITEYGDTKSIDSWYVGKQYGEIWGYRTDRLYQKDDFVYEGDKLVTTWALNGKEVAAGTPGAKEVNKLKDPNGIYQDYFQSGTFRFGPGDVKFQDLNGDGQINDGSRSIDDHGDVEKIGNTTPRFEYGLRLGASYKGFDASIFMQGVGNRKLWGAGFLAIPGFNTGDGAMPQAIAGDYWTEENTNAFYPAACNMGGSNSGYNLQKQDRYLLDMAYFRIKNITIGYTLPSELTKKILINKARIYLACENFFTFDKLNGLPIDPEEISGYSMFNSDNYNSGRTGVGTPTMKNMSVGIQLNF</sequence>
<dbReference type="InterPro" id="IPR012910">
    <property type="entry name" value="Plug_dom"/>
</dbReference>
<dbReference type="GO" id="GO:0009279">
    <property type="term" value="C:cell outer membrane"/>
    <property type="evidence" value="ECO:0007669"/>
    <property type="project" value="UniProtKB-SubCell"/>
</dbReference>
<dbReference type="InterPro" id="IPR008969">
    <property type="entry name" value="CarboxyPept-like_regulatory"/>
</dbReference>
<protein>
    <submittedName>
        <fullName evidence="12">SusC/RagA family TonB-linked outer membrane protein</fullName>
    </submittedName>
</protein>
<keyword evidence="6 8" id="KW-0472">Membrane</keyword>
<evidence type="ECO:0000313" key="12">
    <source>
        <dbReference type="EMBL" id="GKH12213.1"/>
    </source>
</evidence>
<comment type="caution">
    <text evidence="12">The sequence shown here is derived from an EMBL/GenBank/DDBJ whole genome shotgun (WGS) entry which is preliminary data.</text>
</comment>
<dbReference type="Proteomes" id="UP001055048">
    <property type="component" value="Unassembled WGS sequence"/>
</dbReference>
<dbReference type="InterPro" id="IPR036942">
    <property type="entry name" value="Beta-barrel_TonB_sf"/>
</dbReference>
<dbReference type="Pfam" id="PF13715">
    <property type="entry name" value="CarbopepD_reg_2"/>
    <property type="match status" value="1"/>
</dbReference>
<dbReference type="Gene3D" id="2.40.170.20">
    <property type="entry name" value="TonB-dependent receptor, beta-barrel domain"/>
    <property type="match status" value="1"/>
</dbReference>
<dbReference type="SUPFAM" id="SSF49464">
    <property type="entry name" value="Carboxypeptidase regulatory domain-like"/>
    <property type="match status" value="1"/>
</dbReference>
<evidence type="ECO:0000256" key="1">
    <source>
        <dbReference type="ARBA" id="ARBA00004571"/>
    </source>
</evidence>
<evidence type="ECO:0000259" key="11">
    <source>
        <dbReference type="Pfam" id="PF07715"/>
    </source>
</evidence>
<dbReference type="NCBIfam" id="TIGR04057">
    <property type="entry name" value="SusC_RagA_signa"/>
    <property type="match status" value="1"/>
</dbReference>
<dbReference type="Pfam" id="PF00593">
    <property type="entry name" value="TonB_dep_Rec_b-barrel"/>
    <property type="match status" value="1"/>
</dbReference>
<dbReference type="Gene3D" id="2.60.40.1120">
    <property type="entry name" value="Carboxypeptidase-like, regulatory domain"/>
    <property type="match status" value="1"/>
</dbReference>
<evidence type="ECO:0000259" key="10">
    <source>
        <dbReference type="Pfam" id="PF00593"/>
    </source>
</evidence>
<dbReference type="SUPFAM" id="SSF56935">
    <property type="entry name" value="Porins"/>
    <property type="match status" value="1"/>
</dbReference>
<comment type="similarity">
    <text evidence="8 9">Belongs to the TonB-dependent receptor family.</text>
</comment>
<evidence type="ECO:0000256" key="4">
    <source>
        <dbReference type="ARBA" id="ARBA00022692"/>
    </source>
</evidence>
<dbReference type="InterPro" id="IPR023996">
    <property type="entry name" value="TonB-dep_OMP_SusC/RagA"/>
</dbReference>
<dbReference type="InterPro" id="IPR037066">
    <property type="entry name" value="Plug_dom_sf"/>
</dbReference>
<accession>A0AA37JPF6</accession>